<reference evidence="3" key="2">
    <citation type="submission" date="2020-10" db="UniProtKB">
        <authorList>
            <consortium name="WormBaseParasite"/>
        </authorList>
    </citation>
    <scope>IDENTIFICATION</scope>
</reference>
<dbReference type="WBParaSite" id="Pan_g9889.t1">
    <property type="protein sequence ID" value="Pan_g9889.t1"/>
    <property type="gene ID" value="Pan_g9889"/>
</dbReference>
<dbReference type="AlphaFoldDB" id="A0A7E4WE47"/>
<accession>A0A7E4WE47</accession>
<name>A0A7E4WE47_PANRE</name>
<keyword evidence="2" id="KW-1185">Reference proteome</keyword>
<proteinExistence type="predicted"/>
<reference evidence="2" key="1">
    <citation type="journal article" date="2013" name="Genetics">
        <title>The draft genome and transcriptome of Panagrellus redivivus are shaped by the harsh demands of a free-living lifestyle.</title>
        <authorList>
            <person name="Srinivasan J."/>
            <person name="Dillman A.R."/>
            <person name="Macchietto M.G."/>
            <person name="Heikkinen L."/>
            <person name="Lakso M."/>
            <person name="Fracchia K.M."/>
            <person name="Antoshechkin I."/>
            <person name="Mortazavi A."/>
            <person name="Wong G."/>
            <person name="Sternberg P.W."/>
        </authorList>
    </citation>
    <scope>NUCLEOTIDE SEQUENCE [LARGE SCALE GENOMIC DNA]</scope>
    <source>
        <strain evidence="2">MT8872</strain>
    </source>
</reference>
<evidence type="ECO:0000313" key="3">
    <source>
        <dbReference type="WBParaSite" id="Pan_g9889.t1"/>
    </source>
</evidence>
<feature type="region of interest" description="Disordered" evidence="1">
    <location>
        <begin position="283"/>
        <end position="341"/>
    </location>
</feature>
<organism evidence="2 3">
    <name type="scientific">Panagrellus redivivus</name>
    <name type="common">Microworm</name>
    <dbReference type="NCBI Taxonomy" id="6233"/>
    <lineage>
        <taxon>Eukaryota</taxon>
        <taxon>Metazoa</taxon>
        <taxon>Ecdysozoa</taxon>
        <taxon>Nematoda</taxon>
        <taxon>Chromadorea</taxon>
        <taxon>Rhabditida</taxon>
        <taxon>Tylenchina</taxon>
        <taxon>Panagrolaimomorpha</taxon>
        <taxon>Panagrolaimoidea</taxon>
        <taxon>Panagrolaimidae</taxon>
        <taxon>Panagrellus</taxon>
    </lineage>
</organism>
<feature type="region of interest" description="Disordered" evidence="1">
    <location>
        <begin position="1"/>
        <end position="28"/>
    </location>
</feature>
<dbReference type="Proteomes" id="UP000492821">
    <property type="component" value="Unassembled WGS sequence"/>
</dbReference>
<evidence type="ECO:0000256" key="1">
    <source>
        <dbReference type="SAM" id="MobiDB-lite"/>
    </source>
</evidence>
<sequence length="532" mass="62958">MDAPMDAQGNEPPMNGDPRPQPPQPSGLVLPFLVLNRQNRMANEMARERAQSEALAAAMEGLHQQEQRQQPVVPPYEDVIMPHLRTQQQDESEVRERLRQNLHARHHLNMAQAAAERAQAEALAANRQQQRQHTMAQMMMVQQIQAEEIARPHFPIQLDQQELMNLQMQQQRQHSMMRAQQMHEVAMAQQMQIDEVQRPISPIHPPIYMDDHQMYVEEQERQRVMMRAQQMQAVMMDMEMHSNNVEREQIQLMSLVQRQREHQENMNAVLQIQSHMIAQHHFPMPSLDTSDAPLSSDYPHDLIRSKEHQKKKLQKRRQKVKTEQRSSTPPPRPPTPPNLSYLGHLEDLERKRLIKQIQSMDLTKPTPEQKPPELRTVRDRILELNPDLTEEEITQRVTALEKARIPNPNKVHPHIIDIAQDLRAFIDNIRDNRQLQHELKCNLNVKSYNYHDAMRSLGRWRADKDDKYLKKEFKRDMKAWRKAARKRLRTAKANLYCRQERWLTHTDCQLYQRLAIKYDLKVDLEKYNSDED</sequence>
<feature type="compositionally biased region" description="Basic residues" evidence="1">
    <location>
        <begin position="307"/>
        <end position="319"/>
    </location>
</feature>
<feature type="compositionally biased region" description="Pro residues" evidence="1">
    <location>
        <begin position="328"/>
        <end position="337"/>
    </location>
</feature>
<protein>
    <submittedName>
        <fullName evidence="3">DUF4806 domain-containing protein</fullName>
    </submittedName>
</protein>
<evidence type="ECO:0000313" key="2">
    <source>
        <dbReference type="Proteomes" id="UP000492821"/>
    </source>
</evidence>